<accession>A0A813ITY0</accession>
<feature type="compositionally biased region" description="Low complexity" evidence="1">
    <location>
        <begin position="351"/>
        <end position="368"/>
    </location>
</feature>
<dbReference type="Proteomes" id="UP000626109">
    <property type="component" value="Unassembled WGS sequence"/>
</dbReference>
<feature type="region of interest" description="Disordered" evidence="1">
    <location>
        <begin position="297"/>
        <end position="484"/>
    </location>
</feature>
<feature type="compositionally biased region" description="Polar residues" evidence="1">
    <location>
        <begin position="201"/>
        <end position="213"/>
    </location>
</feature>
<feature type="region of interest" description="Disordered" evidence="1">
    <location>
        <begin position="525"/>
        <end position="548"/>
    </location>
</feature>
<feature type="compositionally biased region" description="Acidic residues" evidence="1">
    <location>
        <begin position="339"/>
        <end position="350"/>
    </location>
</feature>
<feature type="compositionally biased region" description="Basic residues" evidence="1">
    <location>
        <begin position="464"/>
        <end position="473"/>
    </location>
</feature>
<feature type="compositionally biased region" description="Low complexity" evidence="1">
    <location>
        <begin position="247"/>
        <end position="272"/>
    </location>
</feature>
<evidence type="ECO:0000256" key="1">
    <source>
        <dbReference type="SAM" id="MobiDB-lite"/>
    </source>
</evidence>
<feature type="compositionally biased region" description="Polar residues" evidence="1">
    <location>
        <begin position="369"/>
        <end position="384"/>
    </location>
</feature>
<reference evidence="2" key="1">
    <citation type="submission" date="2021-02" db="EMBL/GenBank/DDBJ databases">
        <authorList>
            <person name="Dougan E. K."/>
            <person name="Rhodes N."/>
            <person name="Thang M."/>
            <person name="Chan C."/>
        </authorList>
    </citation>
    <scope>NUCLEOTIDE SEQUENCE</scope>
</reference>
<feature type="compositionally biased region" description="Low complexity" evidence="1">
    <location>
        <begin position="413"/>
        <end position="450"/>
    </location>
</feature>
<feature type="compositionally biased region" description="Low complexity" evidence="1">
    <location>
        <begin position="525"/>
        <end position="540"/>
    </location>
</feature>
<name>A0A813ITY0_POLGL</name>
<gene>
    <name evidence="2" type="ORF">PGLA2088_LOCUS12788</name>
</gene>
<evidence type="ECO:0000313" key="2">
    <source>
        <dbReference type="EMBL" id="CAE8657413.1"/>
    </source>
</evidence>
<proteinExistence type="predicted"/>
<dbReference type="AlphaFoldDB" id="A0A813ITY0"/>
<feature type="region of interest" description="Disordered" evidence="1">
    <location>
        <begin position="198"/>
        <end position="283"/>
    </location>
</feature>
<organism evidence="2 3">
    <name type="scientific">Polarella glacialis</name>
    <name type="common">Dinoflagellate</name>
    <dbReference type="NCBI Taxonomy" id="89957"/>
    <lineage>
        <taxon>Eukaryota</taxon>
        <taxon>Sar</taxon>
        <taxon>Alveolata</taxon>
        <taxon>Dinophyceae</taxon>
        <taxon>Suessiales</taxon>
        <taxon>Suessiaceae</taxon>
        <taxon>Polarella</taxon>
    </lineage>
</organism>
<comment type="caution">
    <text evidence="2">The sequence shown here is derived from an EMBL/GenBank/DDBJ whole genome shotgun (WGS) entry which is preliminary data.</text>
</comment>
<sequence length="600" mass="62223">MVAGALRRDGVRVQRLMLGGNQMQARGVQALTEYAWDLQEAILEMDLADNEISVPPSASGDDPMSALLRCFYNHRSYPRRVAKLAGRPAGSERPTARAGELFDLEPITLRLSGNRVGNPHDVLQMVCEKGGKDRVHIRSSAEAYSLECEGFLSVFLPDVGLQRPADAPVRSSAAVSGASDSVAGALCKAAPAVPPAGGTLPQATSLPHGQSEQGARAPAATHSYVPVTKQNKRSPTTTTLSADLGNTARQPTATSSTTTTTPLTNGTNPAPARTTSKASGGSVPARAAVELNGSVLKDAGSASPASSNPNHNNNKKNNNNKNSSNSSNSSNSTSIFSSDSEESAATEEGAEASAKAAAASAESNTAAEQTVTGTATNSTSSTDKTLSRPPGKHQEVSAEGQPDKNKNTNVERAANAPTTTSTTASATVTTGSAATSTTAVTPTETATHAASEIEEPAVSLAAQTKHRGAKRSRPWSEESTAQDLKKEAASADSLYKTWRKPHLDSLEVVALVEELRIRLTEPPTTITTSTTTTTTTKTEPGLMSGSATSDLASRSLGLLCSGEAPVAIESGLLASLGDESADRVRSITEWLLARVKSLRS</sequence>
<evidence type="ECO:0000313" key="3">
    <source>
        <dbReference type="Proteomes" id="UP000626109"/>
    </source>
</evidence>
<dbReference type="EMBL" id="CAJNNW010015148">
    <property type="protein sequence ID" value="CAE8657413.1"/>
    <property type="molecule type" value="Genomic_DNA"/>
</dbReference>
<feature type="compositionally biased region" description="Basic and acidic residues" evidence="1">
    <location>
        <begin position="392"/>
        <end position="406"/>
    </location>
</feature>
<protein>
    <submittedName>
        <fullName evidence="2">Uncharacterized protein</fullName>
    </submittedName>
</protein>
<feature type="compositionally biased region" description="Low complexity" evidence="1">
    <location>
        <begin position="306"/>
        <end position="338"/>
    </location>
</feature>